<dbReference type="AlphaFoldDB" id="A0AAV5T8R0"/>
<name>A0AAV5T8R0_9BILA</name>
<protein>
    <submittedName>
        <fullName evidence="1">Uncharacterized protein</fullName>
    </submittedName>
</protein>
<organism evidence="1 2">
    <name type="scientific">Pristionchus entomophagus</name>
    <dbReference type="NCBI Taxonomy" id="358040"/>
    <lineage>
        <taxon>Eukaryota</taxon>
        <taxon>Metazoa</taxon>
        <taxon>Ecdysozoa</taxon>
        <taxon>Nematoda</taxon>
        <taxon>Chromadorea</taxon>
        <taxon>Rhabditida</taxon>
        <taxon>Rhabditina</taxon>
        <taxon>Diplogasteromorpha</taxon>
        <taxon>Diplogasteroidea</taxon>
        <taxon>Neodiplogasteridae</taxon>
        <taxon>Pristionchus</taxon>
    </lineage>
</organism>
<reference evidence="1" key="1">
    <citation type="submission" date="2023-10" db="EMBL/GenBank/DDBJ databases">
        <title>Genome assembly of Pristionchus species.</title>
        <authorList>
            <person name="Yoshida K."/>
            <person name="Sommer R.J."/>
        </authorList>
    </citation>
    <scope>NUCLEOTIDE SEQUENCE</scope>
    <source>
        <strain evidence="1">RS0144</strain>
    </source>
</reference>
<proteinExistence type="predicted"/>
<dbReference type="Proteomes" id="UP001432027">
    <property type="component" value="Unassembled WGS sequence"/>
</dbReference>
<accession>A0AAV5T8R0</accession>
<sequence length="99" mass="10625">CSDAHCDSCRQMIDHWNNLRANCEACTPLKNATNQNVFAATPISAFVQQMQQQQPVNAAPAIVSCSVAVSVQLLAALDKITTAQEKTNELLAKIVAKLG</sequence>
<comment type="caution">
    <text evidence="1">The sequence shown here is derived from an EMBL/GenBank/DDBJ whole genome shotgun (WGS) entry which is preliminary data.</text>
</comment>
<evidence type="ECO:0000313" key="1">
    <source>
        <dbReference type="EMBL" id="GMS91312.1"/>
    </source>
</evidence>
<feature type="non-terminal residue" evidence="1">
    <location>
        <position position="99"/>
    </location>
</feature>
<dbReference type="EMBL" id="BTSX01000003">
    <property type="protein sequence ID" value="GMS91312.1"/>
    <property type="molecule type" value="Genomic_DNA"/>
</dbReference>
<gene>
    <name evidence="1" type="ORF">PENTCL1PPCAC_13487</name>
</gene>
<feature type="non-terminal residue" evidence="1">
    <location>
        <position position="1"/>
    </location>
</feature>
<evidence type="ECO:0000313" key="2">
    <source>
        <dbReference type="Proteomes" id="UP001432027"/>
    </source>
</evidence>
<keyword evidence="2" id="KW-1185">Reference proteome</keyword>